<dbReference type="PANTHER" id="PTHR38595:SF1">
    <property type="entry name" value="TYPE VI SECRETION SYSTEM COMPONENT TSSE1"/>
    <property type="match status" value="1"/>
</dbReference>
<evidence type="ECO:0000259" key="1">
    <source>
        <dbReference type="Pfam" id="PF04965"/>
    </source>
</evidence>
<dbReference type="AlphaFoldDB" id="A0A222MWP6"/>
<name>A0A222MWP6_9BACT</name>
<organism evidence="2 3">
    <name type="scientific">Campylobacter avium LMG 24591</name>
    <dbReference type="NCBI Taxonomy" id="522484"/>
    <lineage>
        <taxon>Bacteria</taxon>
        <taxon>Pseudomonadati</taxon>
        <taxon>Campylobacterota</taxon>
        <taxon>Epsilonproteobacteria</taxon>
        <taxon>Campylobacterales</taxon>
        <taxon>Campylobacteraceae</taxon>
        <taxon>Campylobacter</taxon>
    </lineage>
</organism>
<keyword evidence="3" id="KW-1185">Reference proteome</keyword>
<dbReference type="Pfam" id="PF04965">
    <property type="entry name" value="GPW_gp25"/>
    <property type="match status" value="1"/>
</dbReference>
<dbReference type="RefSeq" id="WP_094325241.1">
    <property type="nucleotide sequence ID" value="NZ_CP022347.1"/>
</dbReference>
<reference evidence="2 3" key="1">
    <citation type="submission" date="2017-07" db="EMBL/GenBank/DDBJ databases">
        <title>Analysis of two Campylobacter avium genomes and identification of a novel hippuricase gene.</title>
        <authorList>
            <person name="Miller W.G."/>
            <person name="Chapman M.H."/>
            <person name="Yee E."/>
            <person name="Revez J."/>
            <person name="Bono J.L."/>
            <person name="Rossi M."/>
        </authorList>
    </citation>
    <scope>NUCLEOTIDE SEQUENCE [LARGE SCALE GENOMIC DNA]</scope>
    <source>
        <strain evidence="2 3">LMG 24591</strain>
    </source>
</reference>
<dbReference type="SUPFAM" id="SSF160719">
    <property type="entry name" value="gpW/gp25-like"/>
    <property type="match status" value="1"/>
</dbReference>
<dbReference type="OrthoDB" id="119583at2"/>
<dbReference type="InterPro" id="IPR007048">
    <property type="entry name" value="IraD/Gp25-like"/>
</dbReference>
<evidence type="ECO:0000313" key="2">
    <source>
        <dbReference type="EMBL" id="ASQ30484.1"/>
    </source>
</evidence>
<dbReference type="EMBL" id="CP022347">
    <property type="protein sequence ID" value="ASQ30484.1"/>
    <property type="molecule type" value="Genomic_DNA"/>
</dbReference>
<dbReference type="Gene3D" id="3.10.450.40">
    <property type="match status" value="1"/>
</dbReference>
<dbReference type="PANTHER" id="PTHR38595">
    <property type="entry name" value="CYTOPLASMIC PROTEIN-RELATED"/>
    <property type="match status" value="1"/>
</dbReference>
<dbReference type="Proteomes" id="UP000201169">
    <property type="component" value="Chromosome"/>
</dbReference>
<evidence type="ECO:0000313" key="3">
    <source>
        <dbReference type="Proteomes" id="UP000201169"/>
    </source>
</evidence>
<sequence>MHSKKHYSSLPFTLSKLLDDNPSYERDYDKSSLQILKQDIMSNLKMLFHSKSHILDERFKDTVLCYGMKDFSGENLSKISIEKFKDEIIYQISSFEPRIDKNSLDISLLDNGLKYLYELRISALININDVREEFIFNLNFDFERSSCSIDFLGEKFE</sequence>
<accession>A0A222MWP6</accession>
<dbReference type="KEGG" id="cavi:CAV_0820"/>
<protein>
    <submittedName>
        <fullName evidence="2">Type VI secretion system, baseplate protein</fullName>
    </submittedName>
</protein>
<proteinExistence type="predicted"/>
<gene>
    <name evidence="2" type="primary">tssE</name>
    <name evidence="2" type="ORF">CAV_0820</name>
</gene>
<dbReference type="InterPro" id="IPR053176">
    <property type="entry name" value="T6SS_TssE1-like"/>
</dbReference>
<feature type="domain" description="IraD/Gp25-like" evidence="1">
    <location>
        <begin position="36"/>
        <end position="125"/>
    </location>
</feature>